<evidence type="ECO:0000313" key="3">
    <source>
        <dbReference type="Proteomes" id="UP000326344"/>
    </source>
</evidence>
<proteinExistence type="predicted"/>
<accession>A0A5N1JAH1</accession>
<reference evidence="2 3" key="1">
    <citation type="submission" date="2019-09" db="EMBL/GenBank/DDBJ databases">
        <title>Genome Sequence of Larkinella sp MA1.</title>
        <authorList>
            <person name="Srinivasan S."/>
        </authorList>
    </citation>
    <scope>NUCLEOTIDE SEQUENCE [LARGE SCALE GENOMIC DNA]</scope>
    <source>
        <strain evidence="2 3">MA1</strain>
    </source>
</reference>
<dbReference type="Pfam" id="PF12771">
    <property type="entry name" value="SusD-like_2"/>
    <property type="match status" value="1"/>
</dbReference>
<sequence length="531" mass="57841">MKTMKKTSIYIAALLLVCATSCTDKFDEINTDPTRSSESTWDPNFFLPNAQMSYINLGYDGILYQSTSMQVLASTFTYYGNGDKYVNTQNSTSYQGSLFSRAYSIGTVLAEMISLTKGKEQYTNLYNVGRIMQAMNMQRATDVYGDIPYSEAFKVKEGVANPKYDTQQSIYTGILTELEQATAALDATKLKPTGDLYYAGDIVKWKKLGYSLMLRAAMRLTKIDPATAKTWAEKAAAGGVFTSNDDNAKIVSDANNATSGIFNVYQVADDFRELRWSKTFIDALKATNDPRLSAIAEVPQPGLANNALQTLVGVNDPAVQVGLPNGYDLSGGARDIRTAAGYPGATGTGNDVAPLGKYSRPRISVYLKRNGTLETITYAQTELLLAEAKVRGWNVPGTAAEHYANGVTAAMTSLSQLDATAAITPAAAAAYVAANPLNATSTEASLNAINTQYWLATGSYMDFVENWINWRRSGYPVLTPVNYPGNVTNATIPRRMIYLSTEIINNKTSYTEAVSRLTGGDLLTGRVWWDK</sequence>
<dbReference type="Gene3D" id="1.25.40.390">
    <property type="match status" value="1"/>
</dbReference>
<gene>
    <name evidence="2" type="ORF">F0P93_24305</name>
</gene>
<organism evidence="2 3">
    <name type="scientific">Larkinella humicola</name>
    <dbReference type="NCBI Taxonomy" id="2607654"/>
    <lineage>
        <taxon>Bacteria</taxon>
        <taxon>Pseudomonadati</taxon>
        <taxon>Bacteroidota</taxon>
        <taxon>Cytophagia</taxon>
        <taxon>Cytophagales</taxon>
        <taxon>Spirosomataceae</taxon>
        <taxon>Larkinella</taxon>
    </lineage>
</organism>
<comment type="caution">
    <text evidence="2">The sequence shown here is derived from an EMBL/GenBank/DDBJ whole genome shotgun (WGS) entry which is preliminary data.</text>
</comment>
<keyword evidence="1" id="KW-0732">Signal</keyword>
<protein>
    <submittedName>
        <fullName evidence="2">SusD/RagB family nutrient-binding outer membrane lipoprotein</fullName>
    </submittedName>
</protein>
<dbReference type="Proteomes" id="UP000326344">
    <property type="component" value="Unassembled WGS sequence"/>
</dbReference>
<feature type="signal peptide" evidence="1">
    <location>
        <begin position="1"/>
        <end position="26"/>
    </location>
</feature>
<dbReference type="InterPro" id="IPR011990">
    <property type="entry name" value="TPR-like_helical_dom_sf"/>
</dbReference>
<dbReference type="InterPro" id="IPR041662">
    <property type="entry name" value="SusD-like_2"/>
</dbReference>
<dbReference type="SUPFAM" id="SSF48452">
    <property type="entry name" value="TPR-like"/>
    <property type="match status" value="1"/>
</dbReference>
<feature type="chain" id="PRO_5024912354" evidence="1">
    <location>
        <begin position="27"/>
        <end position="531"/>
    </location>
</feature>
<keyword evidence="3" id="KW-1185">Reference proteome</keyword>
<keyword evidence="2" id="KW-0449">Lipoprotein</keyword>
<evidence type="ECO:0000313" key="2">
    <source>
        <dbReference type="EMBL" id="KAA9347757.1"/>
    </source>
</evidence>
<dbReference type="EMBL" id="VTWS01000007">
    <property type="protein sequence ID" value="KAA9347757.1"/>
    <property type="molecule type" value="Genomic_DNA"/>
</dbReference>
<dbReference type="AlphaFoldDB" id="A0A5N1JAH1"/>
<evidence type="ECO:0000256" key="1">
    <source>
        <dbReference type="SAM" id="SignalP"/>
    </source>
</evidence>
<name>A0A5N1JAH1_9BACT</name>